<dbReference type="CDD" id="cd00009">
    <property type="entry name" value="AAA"/>
    <property type="match status" value="1"/>
</dbReference>
<comment type="function">
    <text evidence="6">Required for vesicle-mediated transport. Catalyzes the fusion of transport vesicles within the Golgi cisternae. Is also required for transport from the endoplasmic reticulum to the Golgi stack. Seems to function as a fusion protein required for the delivery of cargo proteins to all compartments of the Golgi stack independent of vesicle origin.</text>
</comment>
<dbReference type="AlphaFoldDB" id="A0A0S4TBS5"/>
<dbReference type="GO" id="GO:0043001">
    <property type="term" value="P:Golgi to plasma membrane protein transport"/>
    <property type="evidence" value="ECO:0007669"/>
    <property type="project" value="TreeGrafter"/>
</dbReference>
<dbReference type="EMBL" id="LN877948">
    <property type="protein sequence ID" value="CUV04659.1"/>
    <property type="molecule type" value="Genomic_DNA"/>
</dbReference>
<dbReference type="PANTHER" id="PTHR23078">
    <property type="entry name" value="VESICULAR-FUSION PROTEIN NSF"/>
    <property type="match status" value="1"/>
</dbReference>
<dbReference type="EC" id="3.6.4.6" evidence="6"/>
<keyword evidence="4 6" id="KW-0067">ATP-binding</keyword>
<dbReference type="GO" id="GO:0005524">
    <property type="term" value="F:ATP binding"/>
    <property type="evidence" value="ECO:0007669"/>
    <property type="project" value="UniProtKB-UniRule"/>
</dbReference>
<reference evidence="8" key="1">
    <citation type="submission" date="2015-08" db="EMBL/GenBank/DDBJ databases">
        <authorList>
            <person name="Babu N.S."/>
            <person name="Beckwith C.J."/>
            <person name="Beseler K.G."/>
            <person name="Brison A."/>
            <person name="Carone J.V."/>
            <person name="Caskin T.P."/>
            <person name="Diamond M."/>
            <person name="Durham M.E."/>
            <person name="Foxe J.M."/>
            <person name="Go M."/>
            <person name="Henderson B.A."/>
            <person name="Jones I.B."/>
            <person name="McGettigan J.A."/>
            <person name="Micheletti S.J."/>
            <person name="Nasrallah M.E."/>
            <person name="Ortiz D."/>
            <person name="Piller C.R."/>
            <person name="Privatt S.R."/>
            <person name="Schneider S.L."/>
            <person name="Sharp S."/>
            <person name="Smith T.C."/>
            <person name="Stanton J.D."/>
            <person name="Ullery H.E."/>
            <person name="Wilson R.J."/>
            <person name="Serrano M.G."/>
            <person name="Buck G."/>
            <person name="Lee V."/>
            <person name="Wang Y."/>
            <person name="Carvalho R."/>
            <person name="Voegtly L."/>
            <person name="Shi R."/>
            <person name="Duckworth R."/>
            <person name="Johnson A."/>
            <person name="Loviza R."/>
            <person name="Walstead R."/>
            <person name="Shah Z."/>
            <person name="Kiflezghi M."/>
            <person name="Wade K."/>
            <person name="Ball S.L."/>
            <person name="Bradley K.W."/>
            <person name="Asai D.J."/>
            <person name="Bowman C.A."/>
            <person name="Russell D.A."/>
            <person name="Pope W.H."/>
            <person name="Jacobs-Sera D."/>
            <person name="Hendrix R.W."/>
            <person name="Hatfull G.F."/>
        </authorList>
    </citation>
    <scope>NUCLEOTIDE SEQUENCE [LARGE SCALE GENOMIC DNA]</scope>
</reference>
<dbReference type="Gene3D" id="3.40.50.300">
    <property type="entry name" value="P-loop containing nucleotide triphosphate hydrolases"/>
    <property type="match status" value="2"/>
</dbReference>
<dbReference type="Pfam" id="PF17862">
    <property type="entry name" value="AAA_lid_3"/>
    <property type="match status" value="1"/>
</dbReference>
<keyword evidence="6" id="KW-0378">Hydrolase</keyword>
<evidence type="ECO:0000256" key="6">
    <source>
        <dbReference type="RuleBase" id="RU367045"/>
    </source>
</evidence>
<evidence type="ECO:0000259" key="7">
    <source>
        <dbReference type="SMART" id="SM00382"/>
    </source>
</evidence>
<dbReference type="GO" id="GO:0006891">
    <property type="term" value="P:intra-Golgi vesicle-mediated transport"/>
    <property type="evidence" value="ECO:0007669"/>
    <property type="project" value="TreeGrafter"/>
</dbReference>
<dbReference type="InterPro" id="IPR003960">
    <property type="entry name" value="ATPase_AAA_CS"/>
</dbReference>
<dbReference type="InterPro" id="IPR039812">
    <property type="entry name" value="Vesicle-fus_ATPase"/>
</dbReference>
<dbReference type="FunFam" id="3.40.50.300:FF:000166">
    <property type="entry name" value="vesicle-fusing ATPase isoform X1"/>
    <property type="match status" value="1"/>
</dbReference>
<dbReference type="GO" id="GO:0035494">
    <property type="term" value="P:SNARE complex disassembly"/>
    <property type="evidence" value="ECO:0007669"/>
    <property type="project" value="InterPro"/>
</dbReference>
<dbReference type="SUPFAM" id="SSF50692">
    <property type="entry name" value="ADC-like"/>
    <property type="match status" value="1"/>
</dbReference>
<sequence length="747" mass="82599">MTVSLVSCNLPAQELAFTNFAYVSSSTYTTLKNLSNTQNGTGQPRILVKNLILNIEIDERVAHGELALNRLHRQFARIESRERIEVELAVGFGTTGSEAAKSIAGTLLLEAELFVGSSQQLLLDGERIIPGILQSIRNQVVTQGQKVSYFYKEENLLLLLTVKDILSLDSLLSNGNKKEHSDSKNSHFLIIDSTNMELTGSKTGTVRFQNDHRSAPTLFRHHFSFKDIGIGGLDDEFSVIFRRAFASRVIPPKLLKELGIQHVKGLILHGPPGTGKTLIARQIAKVLKAREPKIVNGPEILNKYVGQSEENIRNLFKEAEDEYRQKGDFSALHIIILDELDAICKSRGAGSSGSTGVGDSVVNQLLSKIDGVNSINNILLIGMTNRLDLLDEALLRPGRFEVQIEIGLPDSEGRLEILEIHTKQMRESSRLANDVDLSALAQESANFSGAELEGLVRSATSFAFQRHIDMGDMTKPMDAENIKVCRSDFESALEEVQPAFGTDEDELQSLVPRGIIKLGSESQRNLELLKRLSEQIKADENLSTLAVLLYGDKGTGKSALAAHIAITGGFPFTKLQSPLQFVGMSESARSQELRKTFSDAYKSDLSCIILDDIERLMDFTAIGPRFSNIVLQTIMILIKNRAPKGRKLLILATTSEYEFVHTSGLADIFNLSIRVPSVESQDVPGILDYYQNGLFTPDTLTKISDSLRFPVPIKKLLFALELVQHKFKNSSTISHQDFLNSLHDVVN</sequence>
<dbReference type="SMART" id="SM00382">
    <property type="entry name" value="AAA"/>
    <property type="match status" value="2"/>
</dbReference>
<keyword evidence="6" id="KW-0479">Metal-binding</keyword>
<comment type="cofactor">
    <cofactor evidence="6">
        <name>Mg(2+)</name>
        <dbReference type="ChEBI" id="CHEBI:18420"/>
    </cofactor>
    <text evidence="6">Binds 1 Mg(2+) ion per subunit.</text>
</comment>
<dbReference type="GO" id="GO:0046872">
    <property type="term" value="F:metal ion binding"/>
    <property type="evidence" value="ECO:0007669"/>
    <property type="project" value="UniProtKB-UniRule"/>
</dbReference>
<dbReference type="InterPro" id="IPR003959">
    <property type="entry name" value="ATPase_AAA_core"/>
</dbReference>
<dbReference type="Pfam" id="PF00004">
    <property type="entry name" value="AAA"/>
    <property type="match status" value="2"/>
</dbReference>
<keyword evidence="3 6" id="KW-0547">Nucleotide-binding</keyword>
<keyword evidence="6" id="KW-0931">ER-Golgi transport</keyword>
<dbReference type="Proteomes" id="UP000199752">
    <property type="component" value="Chromosome 2"/>
</dbReference>
<dbReference type="InterPro" id="IPR009010">
    <property type="entry name" value="Asp_de-COase-like_dom_sf"/>
</dbReference>
<dbReference type="OrthoDB" id="9982946at2759"/>
<comment type="catalytic activity">
    <reaction evidence="6">
        <text>ATP + H2O = ADP + phosphate + H(+)</text>
        <dbReference type="Rhea" id="RHEA:13065"/>
        <dbReference type="ChEBI" id="CHEBI:15377"/>
        <dbReference type="ChEBI" id="CHEBI:15378"/>
        <dbReference type="ChEBI" id="CHEBI:30616"/>
        <dbReference type="ChEBI" id="CHEBI:43474"/>
        <dbReference type="ChEBI" id="CHEBI:456216"/>
        <dbReference type="EC" id="3.6.4.6"/>
    </reaction>
</comment>
<evidence type="ECO:0000256" key="5">
    <source>
        <dbReference type="ARBA" id="ARBA00022927"/>
    </source>
</evidence>
<dbReference type="Gene3D" id="1.10.8.60">
    <property type="match status" value="1"/>
</dbReference>
<dbReference type="GO" id="GO:0016887">
    <property type="term" value="F:ATP hydrolysis activity"/>
    <property type="evidence" value="ECO:0007669"/>
    <property type="project" value="InterPro"/>
</dbReference>
<keyword evidence="2 6" id="KW-0813">Transport</keyword>
<dbReference type="FunFam" id="3.40.50.300:FF:000154">
    <property type="entry name" value="Vesicle-fusing ATPase 1"/>
    <property type="match status" value="1"/>
</dbReference>
<dbReference type="VEuPathDB" id="CryptoDB:CHUDEA2_3010"/>
<organism evidence="8">
    <name type="scientific">Cryptosporidium hominis</name>
    <dbReference type="NCBI Taxonomy" id="237895"/>
    <lineage>
        <taxon>Eukaryota</taxon>
        <taxon>Sar</taxon>
        <taxon>Alveolata</taxon>
        <taxon>Apicomplexa</taxon>
        <taxon>Conoidasida</taxon>
        <taxon>Coccidia</taxon>
        <taxon>Eucoccidiorida</taxon>
        <taxon>Eimeriorina</taxon>
        <taxon>Cryptosporidiidae</taxon>
        <taxon>Cryptosporidium</taxon>
    </lineage>
</organism>
<keyword evidence="6" id="KW-0963">Cytoplasm</keyword>
<evidence type="ECO:0000313" key="8">
    <source>
        <dbReference type="EMBL" id="CUV04659.1"/>
    </source>
</evidence>
<dbReference type="VEuPathDB" id="CryptoDB:Chro.20314"/>
<keyword evidence="5 6" id="KW-0653">Protein transport</keyword>
<dbReference type="InterPro" id="IPR003593">
    <property type="entry name" value="AAA+_ATPase"/>
</dbReference>
<evidence type="ECO:0000256" key="2">
    <source>
        <dbReference type="ARBA" id="ARBA00022448"/>
    </source>
</evidence>
<protein>
    <recommendedName>
        <fullName evidence="6">Vesicle-fusing ATPase</fullName>
        <ecNumber evidence="6">3.6.4.6</ecNumber>
    </recommendedName>
</protein>
<dbReference type="PANTHER" id="PTHR23078:SF3">
    <property type="entry name" value="VESICLE-FUSING ATPASE"/>
    <property type="match status" value="1"/>
</dbReference>
<dbReference type="VEuPathDB" id="CryptoDB:GY17_00002256"/>
<dbReference type="VEuPathDB" id="CryptoDB:ChTU502y2012_373g0065"/>
<dbReference type="FunFam" id="1.10.8.60:FF:000115">
    <property type="entry name" value="N-ethylmaleimide-sensitive fusion protein, putative"/>
    <property type="match status" value="1"/>
</dbReference>
<accession>A0A0S4TBS5</accession>
<dbReference type="GO" id="GO:0005795">
    <property type="term" value="C:Golgi stack"/>
    <property type="evidence" value="ECO:0007669"/>
    <property type="project" value="TreeGrafter"/>
</dbReference>
<name>A0A0S4TBS5_CRYHO</name>
<dbReference type="InterPro" id="IPR027417">
    <property type="entry name" value="P-loop_NTPase"/>
</dbReference>
<evidence type="ECO:0000256" key="1">
    <source>
        <dbReference type="ARBA" id="ARBA00006914"/>
    </source>
</evidence>
<keyword evidence="6" id="KW-0460">Magnesium</keyword>
<dbReference type="SUPFAM" id="SSF52540">
    <property type="entry name" value="P-loop containing nucleoside triphosphate hydrolases"/>
    <property type="match status" value="2"/>
</dbReference>
<feature type="domain" description="AAA+ ATPase" evidence="7">
    <location>
        <begin position="262"/>
        <end position="410"/>
    </location>
</feature>
<gene>
    <name evidence="8" type="ORF">CHUDEA2_3010</name>
</gene>
<dbReference type="Gene3D" id="2.40.40.20">
    <property type="match status" value="1"/>
</dbReference>
<proteinExistence type="inferred from homology"/>
<evidence type="ECO:0000256" key="3">
    <source>
        <dbReference type="ARBA" id="ARBA00022741"/>
    </source>
</evidence>
<comment type="subcellular location">
    <subcellularLocation>
        <location evidence="6">Cytoplasm</location>
    </subcellularLocation>
</comment>
<comment type="similarity">
    <text evidence="1 6">Belongs to the AAA ATPase family.</text>
</comment>
<feature type="domain" description="AAA+ ATPase" evidence="7">
    <location>
        <begin position="543"/>
        <end position="679"/>
    </location>
</feature>
<dbReference type="InterPro" id="IPR041569">
    <property type="entry name" value="AAA_lid_3"/>
</dbReference>
<evidence type="ECO:0000256" key="4">
    <source>
        <dbReference type="ARBA" id="ARBA00022840"/>
    </source>
</evidence>
<dbReference type="PROSITE" id="PS00674">
    <property type="entry name" value="AAA"/>
    <property type="match status" value="1"/>
</dbReference>